<gene>
    <name evidence="3" type="ORF">ACFQJC_01175</name>
</gene>
<accession>A0ABD5ZA67</accession>
<dbReference type="AlphaFoldDB" id="A0ABD5ZA67"/>
<comment type="caution">
    <text evidence="3">The sequence shown here is derived from an EMBL/GenBank/DDBJ whole genome shotgun (WGS) entry which is preliminary data.</text>
</comment>
<proteinExistence type="predicted"/>
<dbReference type="Pfam" id="PF26402">
    <property type="entry name" value="DUF8100"/>
    <property type="match status" value="1"/>
</dbReference>
<evidence type="ECO:0000259" key="2">
    <source>
        <dbReference type="Pfam" id="PF26402"/>
    </source>
</evidence>
<evidence type="ECO:0000313" key="3">
    <source>
        <dbReference type="EMBL" id="MFC7202110.1"/>
    </source>
</evidence>
<evidence type="ECO:0000256" key="1">
    <source>
        <dbReference type="SAM" id="Phobius"/>
    </source>
</evidence>
<feature type="transmembrane region" description="Helical" evidence="1">
    <location>
        <begin position="23"/>
        <end position="43"/>
    </location>
</feature>
<name>A0ABD5ZA67_9EURY</name>
<feature type="transmembrane region" description="Helical" evidence="1">
    <location>
        <begin position="100"/>
        <end position="118"/>
    </location>
</feature>
<keyword evidence="1" id="KW-1133">Transmembrane helix</keyword>
<protein>
    <recommendedName>
        <fullName evidence="2">DUF8100 domain-containing protein</fullName>
    </recommendedName>
</protein>
<keyword evidence="1" id="KW-0472">Membrane</keyword>
<sequence length="152" mass="16876">MVSLENWRKFGSRESLDYTHTKTFALGIVHVGLAVVQFGLIFALAKSLRVMTRTTLDARPDSIVLALLLGIVPGVVFGAVVPFLFQYFDYFSQLSSRPTVRVLVSLLTVCTYFALFFYHPVTSVLYAAAYVSSRVFVLTGIYGGHRIRATLA</sequence>
<dbReference type="Proteomes" id="UP001596481">
    <property type="component" value="Unassembled WGS sequence"/>
</dbReference>
<keyword evidence="4" id="KW-1185">Reference proteome</keyword>
<evidence type="ECO:0000313" key="4">
    <source>
        <dbReference type="Proteomes" id="UP001596481"/>
    </source>
</evidence>
<dbReference type="InterPro" id="IPR058413">
    <property type="entry name" value="DUF8100"/>
</dbReference>
<reference evidence="3 4" key="1">
    <citation type="journal article" date="2019" name="Int. J. Syst. Evol. Microbiol.">
        <title>The Global Catalogue of Microorganisms (GCM) 10K type strain sequencing project: providing services to taxonomists for standard genome sequencing and annotation.</title>
        <authorList>
            <consortium name="The Broad Institute Genomics Platform"/>
            <consortium name="The Broad Institute Genome Sequencing Center for Infectious Disease"/>
            <person name="Wu L."/>
            <person name="Ma J."/>
        </authorList>
    </citation>
    <scope>NUCLEOTIDE SEQUENCE [LARGE SCALE GENOMIC DNA]</scope>
    <source>
        <strain evidence="3 4">DSM 29988</strain>
    </source>
</reference>
<dbReference type="EMBL" id="JBHTAA010000001">
    <property type="protein sequence ID" value="MFC7202110.1"/>
    <property type="molecule type" value="Genomic_DNA"/>
</dbReference>
<feature type="domain" description="DUF8100" evidence="2">
    <location>
        <begin position="11"/>
        <end position="150"/>
    </location>
</feature>
<dbReference type="RefSeq" id="WP_390221417.1">
    <property type="nucleotide sequence ID" value="NZ_JBHTAA010000001.1"/>
</dbReference>
<organism evidence="3 4">
    <name type="scientific">Haloferax namakaokahaiae</name>
    <dbReference type="NCBI Taxonomy" id="1748331"/>
    <lineage>
        <taxon>Archaea</taxon>
        <taxon>Methanobacteriati</taxon>
        <taxon>Methanobacteriota</taxon>
        <taxon>Stenosarchaea group</taxon>
        <taxon>Halobacteria</taxon>
        <taxon>Halobacteriales</taxon>
        <taxon>Haloferacaceae</taxon>
        <taxon>Haloferax</taxon>
    </lineage>
</organism>
<feature type="transmembrane region" description="Helical" evidence="1">
    <location>
        <begin position="63"/>
        <end position="88"/>
    </location>
</feature>
<keyword evidence="1" id="KW-0812">Transmembrane</keyword>